<reference evidence="2 3" key="1">
    <citation type="submission" date="2021-11" db="EMBL/GenBank/DDBJ databases">
        <title>Draft genome sequence of Actinomycetospora sp. SF1 isolated from the rhizosphere soil.</title>
        <authorList>
            <person name="Duangmal K."/>
            <person name="Chantavorakit T."/>
        </authorList>
    </citation>
    <scope>NUCLEOTIDE SEQUENCE [LARGE SCALE GENOMIC DNA]</scope>
    <source>
        <strain evidence="2 3">TBRC 5722</strain>
    </source>
</reference>
<proteinExistence type="predicted"/>
<evidence type="ECO:0000313" key="2">
    <source>
        <dbReference type="EMBL" id="MCD2195591.1"/>
    </source>
</evidence>
<sequence length="159" mass="16250">MTSPVYSGRPATAPWSLTADAPGAWPIPPSASSRPSTVAAVFWVAVAQVVCSLLGAGALATMLLAVDNHPREGMAAAALLLGVTVLVDMCWLGLAWMVRGGSQVARVTLAVLTAIGALVALAFCLVAWAVVVPLLGFVLQGAVLVLLFAPSTNAWFAGR</sequence>
<keyword evidence="1" id="KW-1133">Transmembrane helix</keyword>
<evidence type="ECO:0008006" key="4">
    <source>
        <dbReference type="Google" id="ProtNLM"/>
    </source>
</evidence>
<protein>
    <recommendedName>
        <fullName evidence="4">Histidine kinase</fullName>
    </recommendedName>
</protein>
<evidence type="ECO:0000313" key="3">
    <source>
        <dbReference type="Proteomes" id="UP001199469"/>
    </source>
</evidence>
<name>A0ABS8PBD6_9PSEU</name>
<feature type="transmembrane region" description="Helical" evidence="1">
    <location>
        <begin position="40"/>
        <end position="64"/>
    </location>
</feature>
<gene>
    <name evidence="2" type="ORF">LQ327_19665</name>
</gene>
<dbReference type="EMBL" id="JAJNDB010000004">
    <property type="protein sequence ID" value="MCD2195591.1"/>
    <property type="molecule type" value="Genomic_DNA"/>
</dbReference>
<comment type="caution">
    <text evidence="2">The sequence shown here is derived from an EMBL/GenBank/DDBJ whole genome shotgun (WGS) entry which is preliminary data.</text>
</comment>
<feature type="transmembrane region" description="Helical" evidence="1">
    <location>
        <begin position="76"/>
        <end position="97"/>
    </location>
</feature>
<keyword evidence="3" id="KW-1185">Reference proteome</keyword>
<organism evidence="2 3">
    <name type="scientific">Actinomycetospora endophytica</name>
    <dbReference type="NCBI Taxonomy" id="2291215"/>
    <lineage>
        <taxon>Bacteria</taxon>
        <taxon>Bacillati</taxon>
        <taxon>Actinomycetota</taxon>
        <taxon>Actinomycetes</taxon>
        <taxon>Pseudonocardiales</taxon>
        <taxon>Pseudonocardiaceae</taxon>
        <taxon>Actinomycetospora</taxon>
    </lineage>
</organism>
<dbReference type="RefSeq" id="WP_230736823.1">
    <property type="nucleotide sequence ID" value="NZ_JAJNDB010000004.1"/>
</dbReference>
<feature type="transmembrane region" description="Helical" evidence="1">
    <location>
        <begin position="137"/>
        <end position="156"/>
    </location>
</feature>
<accession>A0ABS8PBD6</accession>
<keyword evidence="1" id="KW-0812">Transmembrane</keyword>
<keyword evidence="1" id="KW-0472">Membrane</keyword>
<evidence type="ECO:0000256" key="1">
    <source>
        <dbReference type="SAM" id="Phobius"/>
    </source>
</evidence>
<feature type="transmembrane region" description="Helical" evidence="1">
    <location>
        <begin position="109"/>
        <end position="131"/>
    </location>
</feature>
<dbReference type="Proteomes" id="UP001199469">
    <property type="component" value="Unassembled WGS sequence"/>
</dbReference>